<feature type="transmembrane region" description="Helical" evidence="1">
    <location>
        <begin position="110"/>
        <end position="131"/>
    </location>
</feature>
<feature type="transmembrane region" description="Helical" evidence="1">
    <location>
        <begin position="296"/>
        <end position="314"/>
    </location>
</feature>
<evidence type="ECO:0008006" key="4">
    <source>
        <dbReference type="Google" id="ProtNLM"/>
    </source>
</evidence>
<evidence type="ECO:0000313" key="2">
    <source>
        <dbReference type="EMBL" id="SEF88778.1"/>
    </source>
</evidence>
<comment type="caution">
    <text evidence="2">The sequence shown here is derived from an EMBL/GenBank/DDBJ whole genome shotgun (WGS) entry which is preliminary data.</text>
</comment>
<accession>A0AAQ1G5N7</accession>
<keyword evidence="1" id="KW-0472">Membrane</keyword>
<keyword evidence="1" id="KW-0812">Transmembrane</keyword>
<organism evidence="2 3">
    <name type="scientific">Halopseudomonas aestusnigri</name>
    <dbReference type="NCBI Taxonomy" id="857252"/>
    <lineage>
        <taxon>Bacteria</taxon>
        <taxon>Pseudomonadati</taxon>
        <taxon>Pseudomonadota</taxon>
        <taxon>Gammaproteobacteria</taxon>
        <taxon>Pseudomonadales</taxon>
        <taxon>Pseudomonadaceae</taxon>
        <taxon>Halopseudomonas</taxon>
    </lineage>
</organism>
<proteinExistence type="predicted"/>
<evidence type="ECO:0000256" key="1">
    <source>
        <dbReference type="SAM" id="Phobius"/>
    </source>
</evidence>
<dbReference type="AlphaFoldDB" id="A0AAQ1G5N7"/>
<dbReference type="Pfam" id="PF13687">
    <property type="entry name" value="DUF4153"/>
    <property type="match status" value="1"/>
</dbReference>
<evidence type="ECO:0000313" key="3">
    <source>
        <dbReference type="Proteomes" id="UP000243518"/>
    </source>
</evidence>
<feature type="transmembrane region" description="Helical" evidence="1">
    <location>
        <begin position="326"/>
        <end position="344"/>
    </location>
</feature>
<gene>
    <name evidence="2" type="ORF">SAMN05216586_102206</name>
</gene>
<sequence>MKVFDRISVLHLMAGALQAMLAYGLYQSAELHVWPATHAAAYIPLFMVMVFLPLSFYCASEAMAVRRWLLSIGVALAAALVGLHQGLTTGSLRRHAETAAGWSPSQVGDYLGPALIFFVAAFLLVPALALISRDRWRVDYARWVDALLRNALILGQAALVLALFWGVLASAAGLFKLVALTFLADLIEQAWFSIPLSTLVFAHAVSVVVRINRVADFIYLRARQLCGWLYPLAALLGIGFVGSWGVQGIERLLSTGRAASLLLWFVVLSLLLLNLASRGGAEPVAGGRAMRTLTALGKLVLLPMVAVAGYSLSLRISQYGLTPERVWAMVVTLIVGLLVVGYVLDALGALRDRYPGWLMPATNVVAAVVTVLAILLLLGGPLDPRRLSVNSQMARLDVSGGDDQALVNFLAWQGGSYGVAALTSLAREASESDSGAARRSAMALQMLGRMRENRSRLHEQVASLPVFPRTSTVPSALLERLGDEPLLAGCSAQVADNNACLIWALQLEVTGQSAFVVLGREFTEQPPFGRIWFEDEQGDWKIGGTLGPAQTLDGCEASDYRPAGLFDAVVQNRVEFAAKNIRDLVFDRFRIPTTIWSADGCR</sequence>
<feature type="transmembrane region" description="Helical" evidence="1">
    <location>
        <begin position="68"/>
        <end position="87"/>
    </location>
</feature>
<keyword evidence="1" id="KW-1133">Transmembrane helix</keyword>
<name>A0AAQ1G5N7_9GAMM</name>
<dbReference type="EMBL" id="FNVE01000002">
    <property type="protein sequence ID" value="SEF88778.1"/>
    <property type="molecule type" value="Genomic_DNA"/>
</dbReference>
<feature type="transmembrane region" description="Helical" evidence="1">
    <location>
        <begin position="258"/>
        <end position="276"/>
    </location>
</feature>
<feature type="transmembrane region" description="Helical" evidence="1">
    <location>
        <begin position="151"/>
        <end position="184"/>
    </location>
</feature>
<dbReference type="InterPro" id="IPR025291">
    <property type="entry name" value="DUF4153"/>
</dbReference>
<dbReference type="Proteomes" id="UP000243518">
    <property type="component" value="Unassembled WGS sequence"/>
</dbReference>
<feature type="transmembrane region" description="Helical" evidence="1">
    <location>
        <begin position="7"/>
        <end position="26"/>
    </location>
</feature>
<reference evidence="2 3" key="1">
    <citation type="submission" date="2016-10" db="EMBL/GenBank/DDBJ databases">
        <authorList>
            <person name="Varghese N."/>
            <person name="Submissions S."/>
        </authorList>
    </citation>
    <scope>NUCLEOTIDE SEQUENCE [LARGE SCALE GENOMIC DNA]</scope>
    <source>
        <strain evidence="2 3">CECT 8317</strain>
    </source>
</reference>
<feature type="transmembrane region" description="Helical" evidence="1">
    <location>
        <begin position="38"/>
        <end position="56"/>
    </location>
</feature>
<dbReference type="RefSeq" id="WP_088274121.1">
    <property type="nucleotide sequence ID" value="NZ_FNVE01000002.1"/>
</dbReference>
<protein>
    <recommendedName>
        <fullName evidence="4">DUF4153 domain-containing protein</fullName>
    </recommendedName>
</protein>
<feature type="transmembrane region" description="Helical" evidence="1">
    <location>
        <begin position="225"/>
        <end position="246"/>
    </location>
</feature>
<feature type="transmembrane region" description="Helical" evidence="1">
    <location>
        <begin position="356"/>
        <end position="378"/>
    </location>
</feature>
<keyword evidence="3" id="KW-1185">Reference proteome</keyword>
<feature type="transmembrane region" description="Helical" evidence="1">
    <location>
        <begin position="190"/>
        <end position="213"/>
    </location>
</feature>